<dbReference type="Gene3D" id="3.40.50.2000">
    <property type="entry name" value="Glycogen Phosphorylase B"/>
    <property type="match status" value="1"/>
</dbReference>
<protein>
    <submittedName>
        <fullName evidence="1">Uncharacterized protein</fullName>
    </submittedName>
</protein>
<gene>
    <name evidence="1" type="ORF">S12H4_50439</name>
</gene>
<dbReference type="PANTHER" id="PTHR10788:SF106">
    <property type="entry name" value="BCDNA.GH08860"/>
    <property type="match status" value="1"/>
</dbReference>
<dbReference type="EMBL" id="BARW01031765">
    <property type="protein sequence ID" value="GAJ05951.1"/>
    <property type="molecule type" value="Genomic_DNA"/>
</dbReference>
<accession>X1V1C1</accession>
<dbReference type="GO" id="GO:0004805">
    <property type="term" value="F:trehalose-phosphatase activity"/>
    <property type="evidence" value="ECO:0007669"/>
    <property type="project" value="TreeGrafter"/>
</dbReference>
<name>X1V1C1_9ZZZZ</name>
<comment type="caution">
    <text evidence="1">The sequence shown here is derived from an EMBL/GenBank/DDBJ whole genome shotgun (WGS) entry which is preliminary data.</text>
</comment>
<dbReference type="InterPro" id="IPR001830">
    <property type="entry name" value="Glyco_trans_20"/>
</dbReference>
<dbReference type="Pfam" id="PF00982">
    <property type="entry name" value="Glyco_transf_20"/>
    <property type="match status" value="1"/>
</dbReference>
<dbReference type="SUPFAM" id="SSF53756">
    <property type="entry name" value="UDP-Glycosyltransferase/glycogen phosphorylase"/>
    <property type="match status" value="1"/>
</dbReference>
<evidence type="ECO:0000313" key="1">
    <source>
        <dbReference type="EMBL" id="GAJ05951.1"/>
    </source>
</evidence>
<feature type="non-terminal residue" evidence="1">
    <location>
        <position position="127"/>
    </location>
</feature>
<proteinExistence type="predicted"/>
<reference evidence="1" key="1">
    <citation type="journal article" date="2014" name="Front. Microbiol.">
        <title>High frequency of phylogenetically diverse reductive dehalogenase-homologous genes in deep subseafloor sedimentary metagenomes.</title>
        <authorList>
            <person name="Kawai M."/>
            <person name="Futagami T."/>
            <person name="Toyoda A."/>
            <person name="Takaki Y."/>
            <person name="Nishi S."/>
            <person name="Hori S."/>
            <person name="Arai W."/>
            <person name="Tsubouchi T."/>
            <person name="Morono Y."/>
            <person name="Uchiyama I."/>
            <person name="Ito T."/>
            <person name="Fujiyama A."/>
            <person name="Inagaki F."/>
            <person name="Takami H."/>
        </authorList>
    </citation>
    <scope>NUCLEOTIDE SEQUENCE</scope>
    <source>
        <strain evidence="1">Expedition CK06-06</strain>
    </source>
</reference>
<dbReference type="GO" id="GO:0005992">
    <property type="term" value="P:trehalose biosynthetic process"/>
    <property type="evidence" value="ECO:0007669"/>
    <property type="project" value="InterPro"/>
</dbReference>
<dbReference type="GO" id="GO:0003825">
    <property type="term" value="F:alpha,alpha-trehalose-phosphate synthase (UDP-forming) activity"/>
    <property type="evidence" value="ECO:0007669"/>
    <property type="project" value="TreeGrafter"/>
</dbReference>
<sequence>MDRAEPSKNIIRGFRAFDRLLEQYPQFQGKVKFIAFLVPTRTHLRPYQRYTEEVTQLIEAINKKYGTEEWHPIDFFYENNYIQAIAGMRLYDVLLVNAVIDGMNLVAKEGPTVNNRNGVLILSETIG</sequence>
<dbReference type="PANTHER" id="PTHR10788">
    <property type="entry name" value="TREHALOSE-6-PHOSPHATE SYNTHASE"/>
    <property type="match status" value="1"/>
</dbReference>
<organism evidence="1">
    <name type="scientific">marine sediment metagenome</name>
    <dbReference type="NCBI Taxonomy" id="412755"/>
    <lineage>
        <taxon>unclassified sequences</taxon>
        <taxon>metagenomes</taxon>
        <taxon>ecological metagenomes</taxon>
    </lineage>
</organism>
<dbReference type="GO" id="GO:0005829">
    <property type="term" value="C:cytosol"/>
    <property type="evidence" value="ECO:0007669"/>
    <property type="project" value="TreeGrafter"/>
</dbReference>
<dbReference type="AlphaFoldDB" id="X1V1C1"/>